<feature type="region of interest" description="Disordered" evidence="1">
    <location>
        <begin position="1"/>
        <end position="21"/>
    </location>
</feature>
<feature type="region of interest" description="Disordered" evidence="1">
    <location>
        <begin position="56"/>
        <end position="154"/>
    </location>
</feature>
<dbReference type="InterPro" id="IPR018848">
    <property type="entry name" value="WIYLD_domain"/>
</dbReference>
<feature type="compositionally biased region" description="Basic and acidic residues" evidence="1">
    <location>
        <begin position="56"/>
        <end position="70"/>
    </location>
</feature>
<gene>
    <name evidence="3" type="ORF">F3Y22_tig00110021pilonHSYRG00024</name>
</gene>
<evidence type="ECO:0000259" key="2">
    <source>
        <dbReference type="Pfam" id="PF10440"/>
    </source>
</evidence>
<dbReference type="Proteomes" id="UP000436088">
    <property type="component" value="Unassembled WGS sequence"/>
</dbReference>
<dbReference type="AlphaFoldDB" id="A0A6A3BM76"/>
<keyword evidence="4" id="KW-1185">Reference proteome</keyword>
<evidence type="ECO:0000313" key="4">
    <source>
        <dbReference type="Proteomes" id="UP000436088"/>
    </source>
</evidence>
<dbReference type="EMBL" id="VEPZ02000818">
    <property type="protein sequence ID" value="KAE8717744.1"/>
    <property type="molecule type" value="Genomic_DNA"/>
</dbReference>
<name>A0A6A3BM76_HIBSY</name>
<feature type="domain" description="WIYLD" evidence="2">
    <location>
        <begin position="9"/>
        <end position="53"/>
    </location>
</feature>
<reference evidence="3" key="1">
    <citation type="submission" date="2019-09" db="EMBL/GenBank/DDBJ databases">
        <title>Draft genome information of white flower Hibiscus syriacus.</title>
        <authorList>
            <person name="Kim Y.-M."/>
        </authorList>
    </citation>
    <scope>NUCLEOTIDE SEQUENCE [LARGE SCALE GENOMIC DNA]</scope>
    <source>
        <strain evidence="3">YM2019G1</strain>
    </source>
</reference>
<dbReference type="PANTHER" id="PTHR34271:SF1">
    <property type="entry name" value="NUCLEOLAR HISTONE METHYLTRANSFERASE-RELATED PROTEIN"/>
    <property type="match status" value="1"/>
</dbReference>
<feature type="compositionally biased region" description="Basic residues" evidence="1">
    <location>
        <begin position="1"/>
        <end position="12"/>
    </location>
</feature>
<dbReference type="InterPro" id="IPR043017">
    <property type="entry name" value="WIYLD_dom_sf"/>
</dbReference>
<dbReference type="Pfam" id="PF10440">
    <property type="entry name" value="WIYLD"/>
    <property type="match status" value="1"/>
</dbReference>
<comment type="caution">
    <text evidence="3">The sequence shown here is derived from an EMBL/GenBank/DDBJ whole genome shotgun (WGS) entry which is preliminary data.</text>
</comment>
<organism evidence="3 4">
    <name type="scientific">Hibiscus syriacus</name>
    <name type="common">Rose of Sharon</name>
    <dbReference type="NCBI Taxonomy" id="106335"/>
    <lineage>
        <taxon>Eukaryota</taxon>
        <taxon>Viridiplantae</taxon>
        <taxon>Streptophyta</taxon>
        <taxon>Embryophyta</taxon>
        <taxon>Tracheophyta</taxon>
        <taxon>Spermatophyta</taxon>
        <taxon>Magnoliopsida</taxon>
        <taxon>eudicotyledons</taxon>
        <taxon>Gunneridae</taxon>
        <taxon>Pentapetalae</taxon>
        <taxon>rosids</taxon>
        <taxon>malvids</taxon>
        <taxon>Malvales</taxon>
        <taxon>Malvaceae</taxon>
        <taxon>Malvoideae</taxon>
        <taxon>Hibiscus</taxon>
    </lineage>
</organism>
<dbReference type="Gene3D" id="1.10.8.850">
    <property type="entry name" value="Histone-lysine N methyltransferase , C-terminal domain-like"/>
    <property type="match status" value="1"/>
</dbReference>
<accession>A0A6A3BM76</accession>
<feature type="compositionally biased region" description="Polar residues" evidence="1">
    <location>
        <begin position="86"/>
        <end position="99"/>
    </location>
</feature>
<feature type="compositionally biased region" description="Polar residues" evidence="1">
    <location>
        <begin position="124"/>
        <end position="137"/>
    </location>
</feature>
<evidence type="ECO:0000313" key="3">
    <source>
        <dbReference type="EMBL" id="KAE8717744.1"/>
    </source>
</evidence>
<protein>
    <recommendedName>
        <fullName evidence="2">WIYLD domain-containing protein</fullName>
    </recommendedName>
</protein>
<proteinExistence type="predicted"/>
<dbReference type="PANTHER" id="PTHR34271">
    <property type="entry name" value="NUCLEOLAR HISTONE METHYLTRANSFERASE-RELATED PROTEIN"/>
    <property type="match status" value="1"/>
</dbReference>
<sequence length="206" mass="22813">MAPRGRLKKRANTRKDAAMDAMKPYGFPVYGEDGWPFIEDSSYKVLLEAILEKVVKKETGEGTSDSKKPAAAETSSTGTALEPASSDVNPVATESQTSHGLDCASKPTNKSEGKHLPPVEAECSTKSDVQYPSNSGHFTPPPRNNLPPLQLGNSQSKRRPYYGWICSDDEEDLVELRPGPIAEEMESFLRNFMEHKNRWNIKPDDM</sequence>
<evidence type="ECO:0000256" key="1">
    <source>
        <dbReference type="SAM" id="MobiDB-lite"/>
    </source>
</evidence>